<dbReference type="AlphaFoldDB" id="A0A6G0XDH5"/>
<protein>
    <submittedName>
        <fullName evidence="2">Uncharacterized protein</fullName>
    </submittedName>
</protein>
<dbReference type="OrthoDB" id="60421at2759"/>
<evidence type="ECO:0000313" key="3">
    <source>
        <dbReference type="Proteomes" id="UP000481153"/>
    </source>
</evidence>
<sequence length="401" mass="45499">MYNTEESNVARPIWKNCTFTKVTTRRIDDQDSEGYSSEMCALAKEVSDLQARLNDISKNTPTLCKRKWCWSDVAASQRQDVKDGYHEQKRLKLAVDEHMDLIASLQEVMKTTQRINLEEWRCNRLPQDEAAWKAGILNMLTRDYERLDTMLVRNGLVDVSTNLCKTVVRRDCRGSVASIDKVTHLRLQVTTFDDIVKIMNALIMTERGRECLVKGTKWDTLQLLERMEQDSMYMKCKAKCAAGAIQWLEGQVAIKRFVEPNRVVFVVRSVLEDARHPVAQGECYPHDEVGWFVVERKTCMCSVKSIVSCTPSPPKDACQVVARCIQNASDSVQKWFRSCVNVYRQQNRSVTELLVHALAQRFRPLVQPLLATTNTEPDVAAVAAPSSSSTPSPTNTSIIST</sequence>
<feature type="region of interest" description="Disordered" evidence="1">
    <location>
        <begin position="380"/>
        <end position="401"/>
    </location>
</feature>
<dbReference type="Proteomes" id="UP000481153">
    <property type="component" value="Unassembled WGS sequence"/>
</dbReference>
<accession>A0A6G0XDH5</accession>
<keyword evidence="3" id="KW-1185">Reference proteome</keyword>
<evidence type="ECO:0000256" key="1">
    <source>
        <dbReference type="SAM" id="MobiDB-lite"/>
    </source>
</evidence>
<dbReference type="VEuPathDB" id="FungiDB:AeMF1_021016"/>
<gene>
    <name evidence="2" type="ORF">Ae201684_006050</name>
</gene>
<dbReference type="EMBL" id="VJMJ01000079">
    <property type="protein sequence ID" value="KAF0738059.1"/>
    <property type="molecule type" value="Genomic_DNA"/>
</dbReference>
<evidence type="ECO:0000313" key="2">
    <source>
        <dbReference type="EMBL" id="KAF0738059.1"/>
    </source>
</evidence>
<reference evidence="2 3" key="1">
    <citation type="submission" date="2019-07" db="EMBL/GenBank/DDBJ databases">
        <title>Genomics analysis of Aphanomyces spp. identifies a new class of oomycete effector associated with host adaptation.</title>
        <authorList>
            <person name="Gaulin E."/>
        </authorList>
    </citation>
    <scope>NUCLEOTIDE SEQUENCE [LARGE SCALE GENOMIC DNA]</scope>
    <source>
        <strain evidence="2 3">ATCC 201684</strain>
    </source>
</reference>
<proteinExistence type="predicted"/>
<feature type="compositionally biased region" description="Low complexity" evidence="1">
    <location>
        <begin position="385"/>
        <end position="401"/>
    </location>
</feature>
<name>A0A6G0XDH5_9STRA</name>
<comment type="caution">
    <text evidence="2">The sequence shown here is derived from an EMBL/GenBank/DDBJ whole genome shotgun (WGS) entry which is preliminary data.</text>
</comment>
<organism evidence="2 3">
    <name type="scientific">Aphanomyces euteiches</name>
    <dbReference type="NCBI Taxonomy" id="100861"/>
    <lineage>
        <taxon>Eukaryota</taxon>
        <taxon>Sar</taxon>
        <taxon>Stramenopiles</taxon>
        <taxon>Oomycota</taxon>
        <taxon>Saprolegniomycetes</taxon>
        <taxon>Saprolegniales</taxon>
        <taxon>Verrucalvaceae</taxon>
        <taxon>Aphanomyces</taxon>
    </lineage>
</organism>